<name>A0A023FFN2_AMBCJ</name>
<sequence>MALKQSIQTIAFVLLATVIHSNAEELRSSQGSEPDIEKFYSNGSVIWSYSISTDGQHLCKVDFAVVSNQPDISFKRYSSDLHTRIPPARFRGQTFRIRGRFTNTRAHPPSGKFDTMDIEYYEDRQRQGHTGTSGMRYLEAIVFESENGDCAVFAVRPSPNTEAVRAHGHRRGPARAQVKQTLDLRIKSSSEDAEKTKRCFQEFKSEKYTKLHNGRVAQNIMSLGKCKTGCLSNQECAQRLLEEQ</sequence>
<accession>A0A023FFN2</accession>
<feature type="chain" id="PRO_5001519818" evidence="1">
    <location>
        <begin position="24"/>
        <end position="244"/>
    </location>
</feature>
<proteinExistence type="evidence at transcript level"/>
<keyword evidence="1" id="KW-0732">Signal</keyword>
<dbReference type="EMBL" id="GBBK01004703">
    <property type="protein sequence ID" value="JAC19779.1"/>
    <property type="molecule type" value="mRNA"/>
</dbReference>
<feature type="signal peptide" evidence="1">
    <location>
        <begin position="1"/>
        <end position="23"/>
    </location>
</feature>
<reference evidence="2" key="1">
    <citation type="submission" date="2014-03" db="EMBL/GenBank/DDBJ databases">
        <title>The sialotranscriptome of Amblyomma triste, Amblyomma parvum and Amblyomma cajennense ticks, uncovered by 454-based RNA-seq.</title>
        <authorList>
            <person name="Garcia G.R."/>
            <person name="Gardinassi L.G."/>
            <person name="Ribeiro J.M."/>
            <person name="Anatriello E."/>
            <person name="Ferreira B.R."/>
            <person name="Moreira H.N."/>
            <person name="Mafra C."/>
            <person name="Olegario M.M."/>
            <person name="Szabo P.J."/>
            <person name="Miranda-Santos I.K."/>
            <person name="Maruyama S.R."/>
        </authorList>
    </citation>
    <scope>NUCLEOTIDE SEQUENCE</scope>
    <source>
        <strain evidence="2">Uberlandia</strain>
        <tissue evidence="2">Salivary glands</tissue>
    </source>
</reference>
<organism evidence="2">
    <name type="scientific">Amblyomma cajennense</name>
    <name type="common">Cayenne tick</name>
    <name type="synonym">Acarus cajennensis</name>
    <dbReference type="NCBI Taxonomy" id="34607"/>
    <lineage>
        <taxon>Eukaryota</taxon>
        <taxon>Metazoa</taxon>
        <taxon>Ecdysozoa</taxon>
        <taxon>Arthropoda</taxon>
        <taxon>Chelicerata</taxon>
        <taxon>Arachnida</taxon>
        <taxon>Acari</taxon>
        <taxon>Parasitiformes</taxon>
        <taxon>Ixodida</taxon>
        <taxon>Ixodoidea</taxon>
        <taxon>Ixodidae</taxon>
        <taxon>Amblyomminae</taxon>
        <taxon>Amblyomma</taxon>
    </lineage>
</organism>
<protein>
    <submittedName>
        <fullName evidence="2">Putative lipocalin-3 1</fullName>
    </submittedName>
</protein>
<dbReference type="AlphaFoldDB" id="A0A023FFN2"/>
<evidence type="ECO:0000256" key="1">
    <source>
        <dbReference type="SAM" id="SignalP"/>
    </source>
</evidence>
<evidence type="ECO:0000313" key="2">
    <source>
        <dbReference type="EMBL" id="JAC19779.1"/>
    </source>
</evidence>